<dbReference type="Gene3D" id="2.60.40.10">
    <property type="entry name" value="Immunoglobulins"/>
    <property type="match status" value="2"/>
</dbReference>
<feature type="domain" description="Ig-like" evidence="6">
    <location>
        <begin position="187"/>
        <end position="275"/>
    </location>
</feature>
<dbReference type="PANTHER" id="PTHR12080:SF110">
    <property type="entry name" value="IG-LIKE DOMAIN-CONTAINING PROTEIN"/>
    <property type="match status" value="1"/>
</dbReference>
<reference evidence="7 8" key="1">
    <citation type="journal article" date="2018" name="Mol. Genet. Genomics">
        <title>The red deer Cervus elaphus genome CerEla1.0: sequencing, annotating, genes, and chromosomes.</title>
        <authorList>
            <person name="Bana N.A."/>
            <person name="Nyiri A."/>
            <person name="Nagy J."/>
            <person name="Frank K."/>
            <person name="Nagy T."/>
            <person name="Steger V."/>
            <person name="Schiller M."/>
            <person name="Lakatos P."/>
            <person name="Sugar L."/>
            <person name="Horn P."/>
            <person name="Barta E."/>
            <person name="Orosz L."/>
        </authorList>
    </citation>
    <scope>NUCLEOTIDE SEQUENCE [LARGE SCALE GENOMIC DNA]</scope>
    <source>
        <strain evidence="7">Hungarian</strain>
    </source>
</reference>
<dbReference type="PANTHER" id="PTHR12080">
    <property type="entry name" value="SIGNALING LYMPHOCYTIC ACTIVATION MOLECULE"/>
    <property type="match status" value="1"/>
</dbReference>
<evidence type="ECO:0000259" key="6">
    <source>
        <dbReference type="PROSITE" id="PS50835"/>
    </source>
</evidence>
<feature type="domain" description="Ig-like" evidence="6">
    <location>
        <begin position="92"/>
        <end position="176"/>
    </location>
</feature>
<dbReference type="CDD" id="cd00096">
    <property type="entry name" value="Ig"/>
    <property type="match status" value="2"/>
</dbReference>
<evidence type="ECO:0000256" key="5">
    <source>
        <dbReference type="SAM" id="MobiDB-lite"/>
    </source>
</evidence>
<proteinExistence type="predicted"/>
<dbReference type="GO" id="GO:0016020">
    <property type="term" value="C:membrane"/>
    <property type="evidence" value="ECO:0007669"/>
    <property type="project" value="UniProtKB-SubCell"/>
</dbReference>
<accession>A0A212CFU0</accession>
<evidence type="ECO:0000256" key="2">
    <source>
        <dbReference type="ARBA" id="ARBA00022729"/>
    </source>
</evidence>
<keyword evidence="2" id="KW-0732">Signal</keyword>
<comment type="caution">
    <text evidence="7">The sequence shown here is derived from an EMBL/GenBank/DDBJ whole genome shotgun (WGS) entry which is preliminary data.</text>
</comment>
<evidence type="ECO:0000256" key="1">
    <source>
        <dbReference type="ARBA" id="ARBA00004370"/>
    </source>
</evidence>
<dbReference type="InterPro" id="IPR007110">
    <property type="entry name" value="Ig-like_dom"/>
</dbReference>
<dbReference type="InterPro" id="IPR013783">
    <property type="entry name" value="Ig-like_fold"/>
</dbReference>
<evidence type="ECO:0000256" key="4">
    <source>
        <dbReference type="ARBA" id="ARBA00023180"/>
    </source>
</evidence>
<dbReference type="Proteomes" id="UP000242450">
    <property type="component" value="Chromosome 20"/>
</dbReference>
<feature type="region of interest" description="Disordered" evidence="5">
    <location>
        <begin position="1"/>
        <end position="26"/>
    </location>
</feature>
<feature type="compositionally biased region" description="Basic and acidic residues" evidence="5">
    <location>
        <begin position="1"/>
        <end position="15"/>
    </location>
</feature>
<evidence type="ECO:0000256" key="3">
    <source>
        <dbReference type="ARBA" id="ARBA00023136"/>
    </source>
</evidence>
<keyword evidence="3" id="KW-0472">Membrane</keyword>
<evidence type="ECO:0000313" key="8">
    <source>
        <dbReference type="Proteomes" id="UP000242450"/>
    </source>
</evidence>
<protein>
    <recommendedName>
        <fullName evidence="6">Ig-like domain-containing protein</fullName>
    </recommendedName>
</protein>
<dbReference type="InterPro" id="IPR015631">
    <property type="entry name" value="CD2/SLAM_rcpt"/>
</dbReference>
<keyword evidence="8" id="KW-1185">Reference proteome</keyword>
<evidence type="ECO:0000313" key="7">
    <source>
        <dbReference type="EMBL" id="OWK04825.1"/>
    </source>
</evidence>
<comment type="subcellular location">
    <subcellularLocation>
        <location evidence="1">Membrane</location>
    </subcellularLocation>
</comment>
<dbReference type="OrthoDB" id="9835793at2759"/>
<dbReference type="AlphaFoldDB" id="A0A212CFU0"/>
<dbReference type="InterPro" id="IPR036179">
    <property type="entry name" value="Ig-like_dom_sf"/>
</dbReference>
<dbReference type="SUPFAM" id="SSF48726">
    <property type="entry name" value="Immunoglobulin"/>
    <property type="match status" value="2"/>
</dbReference>
<sequence>MKETIALESRPLTEKETDESQEPGGPAELCSCSHRGEEIDIYTLLLATASAASASTQLAEAMKCPGALLQTLQAGVVAFLSQASQNEPVIHPEILVKSSSITPGWCNITLECDVPGNREDLSVTWESTGLPRELEWSGTPELAPNTWELTVNLSLIQSSATLTCVVSNHVEKKTASVDFAQVCSHEPVIIPEILVKSSSITPGWCNITLECKAPGIRENLSVTWESKGLPRELEWSGTPELAPNAWKLTVNKSLIQTSANLTCVVSNHVEKKTASVDFAQVCSHGHLIGLGPSAPV</sequence>
<keyword evidence="4" id="KW-0325">Glycoprotein</keyword>
<gene>
    <name evidence="7" type="ORF">Celaphus_00001870</name>
</gene>
<name>A0A212CFU0_CEREH</name>
<organism evidence="7 8">
    <name type="scientific">Cervus elaphus hippelaphus</name>
    <name type="common">European red deer</name>
    <dbReference type="NCBI Taxonomy" id="46360"/>
    <lineage>
        <taxon>Eukaryota</taxon>
        <taxon>Metazoa</taxon>
        <taxon>Chordata</taxon>
        <taxon>Craniata</taxon>
        <taxon>Vertebrata</taxon>
        <taxon>Euteleostomi</taxon>
        <taxon>Mammalia</taxon>
        <taxon>Eutheria</taxon>
        <taxon>Laurasiatheria</taxon>
        <taxon>Artiodactyla</taxon>
        <taxon>Ruminantia</taxon>
        <taxon>Pecora</taxon>
        <taxon>Cervidae</taxon>
        <taxon>Cervinae</taxon>
        <taxon>Cervus</taxon>
    </lineage>
</organism>
<dbReference type="EMBL" id="MKHE01000020">
    <property type="protein sequence ID" value="OWK04825.1"/>
    <property type="molecule type" value="Genomic_DNA"/>
</dbReference>
<dbReference type="PROSITE" id="PS50835">
    <property type="entry name" value="IG_LIKE"/>
    <property type="match status" value="2"/>
</dbReference>